<keyword evidence="1" id="KW-0418">Kinase</keyword>
<keyword evidence="2" id="KW-1185">Reference proteome</keyword>
<organism evidence="1 2">
    <name type="scientific">Legionella lytica</name>
    <dbReference type="NCBI Taxonomy" id="96232"/>
    <lineage>
        <taxon>Bacteria</taxon>
        <taxon>Pseudomonadati</taxon>
        <taxon>Pseudomonadota</taxon>
        <taxon>Gammaproteobacteria</taxon>
        <taxon>Legionellales</taxon>
        <taxon>Legionellaceae</taxon>
        <taxon>Legionella</taxon>
    </lineage>
</organism>
<dbReference type="EMBL" id="CP071529">
    <property type="protein sequence ID" value="USQ15540.1"/>
    <property type="molecule type" value="Genomic_DNA"/>
</dbReference>
<keyword evidence="1" id="KW-0808">Transferase</keyword>
<proteinExistence type="predicted"/>
<dbReference type="GO" id="GO:0016301">
    <property type="term" value="F:kinase activity"/>
    <property type="evidence" value="ECO:0007669"/>
    <property type="project" value="UniProtKB-KW"/>
</dbReference>
<reference evidence="1" key="1">
    <citation type="submission" date="2021-03" db="EMBL/GenBank/DDBJ databases">
        <title>Legionella lytica PCM 2298.</title>
        <authorList>
            <person name="Koper P."/>
        </authorList>
    </citation>
    <scope>NUCLEOTIDE SEQUENCE</scope>
    <source>
        <strain evidence="1">PCM 2298</strain>
        <plasmid evidence="1">pLlyPCM2298_2</plasmid>
    </source>
</reference>
<dbReference type="RefSeq" id="WP_252582776.1">
    <property type="nucleotide sequence ID" value="NZ_CP071529.1"/>
</dbReference>
<geneLocation type="plasmid" evidence="1 2">
    <name>pLlyPCM2298_2</name>
</geneLocation>
<dbReference type="Proteomes" id="UP001057474">
    <property type="component" value="Plasmid pLlyPCM2298_2"/>
</dbReference>
<evidence type="ECO:0000313" key="1">
    <source>
        <dbReference type="EMBL" id="USQ15540.1"/>
    </source>
</evidence>
<protein>
    <submittedName>
        <fullName evidence="1">Uncharacterized protein</fullName>
    </submittedName>
</protein>
<gene>
    <name evidence="1" type="ORF">J2N86_16070</name>
</gene>
<accession>A0ABY4YD48</accession>
<evidence type="ECO:0000313" key="2">
    <source>
        <dbReference type="Proteomes" id="UP001057474"/>
    </source>
</evidence>
<name>A0ABY4YD48_9GAMM</name>
<sequence length="175" mass="20532">MEKDILKKSQRAISLIQNSTPQFHELLDTLKLFQHINTDKPLAYKKLSLDADLHDLIQPWFQYVCEQLRLMKDEIQSYLFHDFSEDSGQKDIEDLYPYFIAKELTISNIMYKIVNDMLSIEADYLLKLDVDNSRITFENELAKGERFKARETFGSFGVTVDRNKKINMEHCDIAG</sequence>
<keyword evidence="1" id="KW-0614">Plasmid</keyword>